<dbReference type="GO" id="GO:0033856">
    <property type="term" value="F:pyridoxine 5'-phosphate synthase activity"/>
    <property type="evidence" value="ECO:0007669"/>
    <property type="project" value="UniProtKB-UniRule"/>
</dbReference>
<keyword evidence="2 4" id="KW-0808">Transferase</keyword>
<dbReference type="UniPathway" id="UPA00244">
    <property type="reaction ID" value="UER00313"/>
</dbReference>
<dbReference type="NCBIfam" id="TIGR00559">
    <property type="entry name" value="pdxJ"/>
    <property type="match status" value="1"/>
</dbReference>
<dbReference type="RefSeq" id="WP_120385157.1">
    <property type="nucleotide sequence ID" value="NZ_RAXT01000060.1"/>
</dbReference>
<evidence type="ECO:0000256" key="1">
    <source>
        <dbReference type="ARBA" id="ARBA00022490"/>
    </source>
</evidence>
<evidence type="ECO:0000256" key="3">
    <source>
        <dbReference type="ARBA" id="ARBA00023096"/>
    </source>
</evidence>
<comment type="similarity">
    <text evidence="4">Belongs to the PNP synthase family.</text>
</comment>
<evidence type="ECO:0000313" key="7">
    <source>
        <dbReference type="Proteomes" id="UP000280405"/>
    </source>
</evidence>
<keyword evidence="7" id="KW-1185">Reference proteome</keyword>
<feature type="active site" description="Proton acceptor" evidence="4">
    <location>
        <position position="74"/>
    </location>
</feature>
<comment type="pathway">
    <text evidence="4">Cofactor biosynthesis; pyridoxine 5'-phosphate biosynthesis; pyridoxine 5'-phosphate from D-erythrose 4-phosphate: step 5/5.</text>
</comment>
<evidence type="ECO:0000313" key="6">
    <source>
        <dbReference type="EMBL" id="RKG35286.1"/>
    </source>
</evidence>
<dbReference type="EMBL" id="RAXT01000060">
    <property type="protein sequence ID" value="RKG35286.1"/>
    <property type="molecule type" value="Genomic_DNA"/>
</dbReference>
<feature type="binding site" evidence="4">
    <location>
        <position position="18"/>
    </location>
    <ligand>
        <name>3-amino-2-oxopropyl phosphate</name>
        <dbReference type="ChEBI" id="CHEBI:57279"/>
    </ligand>
</feature>
<feature type="binding site" evidence="4">
    <location>
        <position position="7"/>
    </location>
    <ligand>
        <name>3-amino-2-oxopropyl phosphate</name>
        <dbReference type="ChEBI" id="CHEBI:57279"/>
    </ligand>
</feature>
<keyword evidence="3 4" id="KW-0664">Pyridoxine biosynthesis</keyword>
<keyword evidence="1 4" id="KW-0963">Cytoplasm</keyword>
<evidence type="ECO:0000256" key="5">
    <source>
        <dbReference type="NCBIfam" id="TIGR00559"/>
    </source>
</evidence>
<name>A0A3A8EP68_9GAMM</name>
<dbReference type="InterPro" id="IPR013785">
    <property type="entry name" value="Aldolase_TIM"/>
</dbReference>
<dbReference type="InterPro" id="IPR036130">
    <property type="entry name" value="Pyridoxine-5'_phos_synth"/>
</dbReference>
<dbReference type="InterPro" id="IPR004569">
    <property type="entry name" value="PyrdxlP_synth_PdxJ"/>
</dbReference>
<evidence type="ECO:0000256" key="2">
    <source>
        <dbReference type="ARBA" id="ARBA00022679"/>
    </source>
</evidence>
<comment type="subunit">
    <text evidence="4">Homooctamer; tetramer of dimers.</text>
</comment>
<feature type="binding site" evidence="4">
    <location>
        <position position="45"/>
    </location>
    <ligand>
        <name>1-deoxy-D-xylulose 5-phosphate</name>
        <dbReference type="ChEBI" id="CHEBI:57792"/>
    </ligand>
</feature>
<dbReference type="EC" id="2.6.99.2" evidence="4 5"/>
<feature type="binding site" evidence="4">
    <location>
        <begin position="216"/>
        <end position="217"/>
    </location>
    <ligand>
        <name>3-amino-2-oxopropyl phosphate</name>
        <dbReference type="ChEBI" id="CHEBI:57279"/>
    </ligand>
</feature>
<dbReference type="SUPFAM" id="SSF63892">
    <property type="entry name" value="Pyridoxine 5'-phosphate synthase"/>
    <property type="match status" value="1"/>
</dbReference>
<feature type="binding site" evidence="4">
    <location>
        <position position="50"/>
    </location>
    <ligand>
        <name>1-deoxy-D-xylulose 5-phosphate</name>
        <dbReference type="ChEBI" id="CHEBI:57792"/>
    </ligand>
</feature>
<feature type="binding site" evidence="4">
    <location>
        <position position="195"/>
    </location>
    <ligand>
        <name>3-amino-2-oxopropyl phosphate</name>
        <dbReference type="ChEBI" id="CHEBI:57279"/>
    </ligand>
</feature>
<proteinExistence type="inferred from homology"/>
<dbReference type="GO" id="GO:0008615">
    <property type="term" value="P:pyridoxine biosynthetic process"/>
    <property type="evidence" value="ECO:0007669"/>
    <property type="project" value="UniProtKB-UniRule"/>
</dbReference>
<dbReference type="NCBIfam" id="NF003626">
    <property type="entry name" value="PRK05265.1-4"/>
    <property type="match status" value="1"/>
</dbReference>
<dbReference type="OrthoDB" id="9806590at2"/>
<comment type="function">
    <text evidence="4">Catalyzes the complicated ring closure reaction between the two acyclic compounds 1-deoxy-D-xylulose-5-phosphate (DXP) and 3-amino-2-oxopropyl phosphate (1-amino-acetone-3-phosphate or AAP) to form pyridoxine 5'-phosphate (PNP) and inorganic phosphate.</text>
</comment>
<feature type="binding site" evidence="4">
    <location>
        <position position="104"/>
    </location>
    <ligand>
        <name>1-deoxy-D-xylulose 5-phosphate</name>
        <dbReference type="ChEBI" id="CHEBI:57792"/>
    </ligand>
</feature>
<sequence>MTRLSINVNKIALIRNSRGTNFPNLEDFVENLLRLGVKGITIHPRPDQRHIRYDDVYQISKIIKQHADVELNIEGYPDRKFIDLIKAVVPEQCTLVPDSPTQLTSDHGWDLKDPTFLQSVIQELSNVPSRLALFIEPNKEDVILVKQLGADAVEIYTEYYASRTQQDEINLAIQSISEACIAAENVGLVVNAGHDLNLDNLERLLNHCNISEVSIGHAFTVECIHYGINEVIQRYLAMCEKRGATGWQ</sequence>
<dbReference type="Proteomes" id="UP000280405">
    <property type="component" value="Unassembled WGS sequence"/>
</dbReference>
<reference evidence="6 7" key="1">
    <citation type="submission" date="2018-09" db="EMBL/GenBank/DDBJ databases">
        <title>The draft genome of Acinetobacter spp. strains.</title>
        <authorList>
            <person name="Qin J."/>
            <person name="Feng Y."/>
            <person name="Zong Z."/>
        </authorList>
    </citation>
    <scope>NUCLEOTIDE SEQUENCE [LARGE SCALE GENOMIC DNA]</scope>
    <source>
        <strain evidence="6 7">WCHAc060115</strain>
    </source>
</reference>
<feature type="active site" description="Proton donor" evidence="4">
    <location>
        <position position="194"/>
    </location>
</feature>
<feature type="site" description="Transition state stabilizer" evidence="4">
    <location>
        <position position="154"/>
    </location>
</feature>
<dbReference type="GO" id="GO:0005829">
    <property type="term" value="C:cytosol"/>
    <property type="evidence" value="ECO:0007669"/>
    <property type="project" value="TreeGrafter"/>
</dbReference>
<comment type="caution">
    <text evidence="4">Lacks conserved residue(s) required for the propagation of feature annotation.</text>
</comment>
<feature type="active site" description="Proton acceptor" evidence="4">
    <location>
        <position position="43"/>
    </location>
</feature>
<dbReference type="PANTHER" id="PTHR30456:SF0">
    <property type="entry name" value="PYRIDOXINE 5'-PHOSPHATE SYNTHASE"/>
    <property type="match status" value="1"/>
</dbReference>
<comment type="caution">
    <text evidence="6">The sequence shown here is derived from an EMBL/GenBank/DDBJ whole genome shotgun (WGS) entry which is preliminary data.</text>
</comment>
<dbReference type="HAMAP" id="MF_00279">
    <property type="entry name" value="PdxJ"/>
    <property type="match status" value="1"/>
</dbReference>
<dbReference type="PANTHER" id="PTHR30456">
    <property type="entry name" value="PYRIDOXINE 5'-PHOSPHATE SYNTHASE"/>
    <property type="match status" value="1"/>
</dbReference>
<organism evidence="6 7">
    <name type="scientific">Acinetobacter rongchengensis</name>
    <dbReference type="NCBI Taxonomy" id="2419601"/>
    <lineage>
        <taxon>Bacteria</taxon>
        <taxon>Pseudomonadati</taxon>
        <taxon>Pseudomonadota</taxon>
        <taxon>Gammaproteobacteria</taxon>
        <taxon>Moraxellales</taxon>
        <taxon>Moraxellaceae</taxon>
        <taxon>Acinetobacter</taxon>
    </lineage>
</organism>
<comment type="catalytic activity">
    <reaction evidence="4">
        <text>3-amino-2-oxopropyl phosphate + 1-deoxy-D-xylulose 5-phosphate = pyridoxine 5'-phosphate + phosphate + 2 H2O + H(+)</text>
        <dbReference type="Rhea" id="RHEA:15265"/>
        <dbReference type="ChEBI" id="CHEBI:15377"/>
        <dbReference type="ChEBI" id="CHEBI:15378"/>
        <dbReference type="ChEBI" id="CHEBI:43474"/>
        <dbReference type="ChEBI" id="CHEBI:57279"/>
        <dbReference type="ChEBI" id="CHEBI:57792"/>
        <dbReference type="ChEBI" id="CHEBI:58589"/>
        <dbReference type="EC" id="2.6.99.2"/>
    </reaction>
</comment>
<dbReference type="Pfam" id="PF03740">
    <property type="entry name" value="PdxJ"/>
    <property type="match status" value="1"/>
</dbReference>
<protein>
    <recommendedName>
        <fullName evidence="4 5">Pyridoxine 5'-phosphate synthase</fullName>
        <shortName evidence="4">PNP synthase</shortName>
        <ecNumber evidence="4 5">2.6.99.2</ecNumber>
    </recommendedName>
</protein>
<dbReference type="AlphaFoldDB" id="A0A3A8EP68"/>
<dbReference type="Gene3D" id="3.20.20.70">
    <property type="entry name" value="Aldolase class I"/>
    <property type="match status" value="1"/>
</dbReference>
<gene>
    <name evidence="4" type="primary">pdxJ</name>
    <name evidence="6" type="ORF">D7V20_16580</name>
</gene>
<evidence type="ECO:0000256" key="4">
    <source>
        <dbReference type="HAMAP-Rule" id="MF_00279"/>
    </source>
</evidence>
<comment type="subcellular location">
    <subcellularLocation>
        <location evidence="4">Cytoplasm</location>
    </subcellularLocation>
</comment>
<accession>A0A3A8EP68</accession>